<evidence type="ECO:0000313" key="7">
    <source>
        <dbReference type="Proteomes" id="UP000310353"/>
    </source>
</evidence>
<feature type="domain" description="Peptide methionine sulphoxide reductase MsrA" evidence="5">
    <location>
        <begin position="4"/>
        <end position="152"/>
    </location>
</feature>
<gene>
    <name evidence="4 6" type="primary">msrA</name>
    <name evidence="6" type="ORF">CQA76_04120</name>
</gene>
<accession>A0A4U7BK39</accession>
<dbReference type="OrthoDB" id="4174719at2"/>
<dbReference type="EC" id="1.8.4.11" evidence="4"/>
<evidence type="ECO:0000259" key="5">
    <source>
        <dbReference type="Pfam" id="PF01625"/>
    </source>
</evidence>
<dbReference type="InterPro" id="IPR036509">
    <property type="entry name" value="Met_Sox_Rdtase_MsrA_sf"/>
</dbReference>
<proteinExistence type="inferred from homology"/>
<feature type="active site" evidence="4">
    <location>
        <position position="10"/>
    </location>
</feature>
<keyword evidence="1 4" id="KW-0560">Oxidoreductase</keyword>
<dbReference type="InterPro" id="IPR002569">
    <property type="entry name" value="Met_Sox_Rdtase_MsrA_dom"/>
</dbReference>
<dbReference type="PANTHER" id="PTHR43774">
    <property type="entry name" value="PEPTIDE METHIONINE SULFOXIDE REDUCTASE"/>
    <property type="match status" value="1"/>
</dbReference>
<dbReference type="Proteomes" id="UP000310353">
    <property type="component" value="Unassembled WGS sequence"/>
</dbReference>
<name>A0A4U7BK39_9BACT</name>
<comment type="function">
    <text evidence="4">Has an important function as a repair enzyme for proteins that have been inactivated by oxidation. Catalyzes the reversible oxidation-reduction of methionine sulfoxide in proteins to methionine.</text>
</comment>
<evidence type="ECO:0000256" key="2">
    <source>
        <dbReference type="ARBA" id="ARBA00047806"/>
    </source>
</evidence>
<reference evidence="6 7" key="1">
    <citation type="submission" date="2018-05" db="EMBL/GenBank/DDBJ databases">
        <title>Novel Campyloabacter and Helicobacter Species and Strains.</title>
        <authorList>
            <person name="Mannion A.J."/>
            <person name="Shen Z."/>
            <person name="Fox J.G."/>
        </authorList>
    </citation>
    <scope>NUCLEOTIDE SEQUENCE [LARGE SCALE GENOMIC DNA]</scope>
    <source>
        <strain evidence="7">MIT17-670</strain>
    </source>
</reference>
<dbReference type="RefSeq" id="WP_137622182.1">
    <property type="nucleotide sequence ID" value="NZ_NXMA01000006.1"/>
</dbReference>
<comment type="caution">
    <text evidence="6">The sequence shown here is derived from an EMBL/GenBank/DDBJ whole genome shotgun (WGS) entry which is preliminary data.</text>
</comment>
<dbReference type="PANTHER" id="PTHR43774:SF1">
    <property type="entry name" value="PEPTIDE METHIONINE SULFOXIDE REDUCTASE MSRA 2"/>
    <property type="match status" value="1"/>
</dbReference>
<evidence type="ECO:0000256" key="3">
    <source>
        <dbReference type="ARBA" id="ARBA00048782"/>
    </source>
</evidence>
<evidence type="ECO:0000256" key="1">
    <source>
        <dbReference type="ARBA" id="ARBA00023002"/>
    </source>
</evidence>
<dbReference type="GO" id="GO:0008113">
    <property type="term" value="F:peptide-methionine (S)-S-oxide reductase activity"/>
    <property type="evidence" value="ECO:0007669"/>
    <property type="project" value="UniProtKB-UniRule"/>
</dbReference>
<dbReference type="EMBL" id="NXMA01000006">
    <property type="protein sequence ID" value="TKX32273.1"/>
    <property type="molecule type" value="Genomic_DNA"/>
</dbReference>
<sequence length="163" mass="18608">MKSIILGGGCFWCIQAVFEQVKGIIQSEVGYTGGAENPTYESVCTGDGNIEVVKLTYNDAEISLIEILDIFFKIHDPTSIDKQGADIGIQYRSAIFYEKEDDKNLIKNFIEKIKNKYPLPIVTQIYKLKKYYPAESYHQNYFAKNPNQAYCKFVIAPKLENIK</sequence>
<comment type="catalytic activity">
    <reaction evidence="2 4">
        <text>L-methionyl-[protein] + [thioredoxin]-disulfide + H2O = L-methionyl-(S)-S-oxide-[protein] + [thioredoxin]-dithiol</text>
        <dbReference type="Rhea" id="RHEA:14217"/>
        <dbReference type="Rhea" id="RHEA-COMP:10698"/>
        <dbReference type="Rhea" id="RHEA-COMP:10700"/>
        <dbReference type="Rhea" id="RHEA-COMP:12313"/>
        <dbReference type="Rhea" id="RHEA-COMP:12315"/>
        <dbReference type="ChEBI" id="CHEBI:15377"/>
        <dbReference type="ChEBI" id="CHEBI:16044"/>
        <dbReference type="ChEBI" id="CHEBI:29950"/>
        <dbReference type="ChEBI" id="CHEBI:44120"/>
        <dbReference type="ChEBI" id="CHEBI:50058"/>
        <dbReference type="EC" id="1.8.4.11"/>
    </reaction>
</comment>
<comment type="similarity">
    <text evidence="4">Belongs to the MsrA Met sulfoxide reductase family.</text>
</comment>
<evidence type="ECO:0000256" key="4">
    <source>
        <dbReference type="HAMAP-Rule" id="MF_01401"/>
    </source>
</evidence>
<dbReference type="HAMAP" id="MF_01401">
    <property type="entry name" value="MsrA"/>
    <property type="match status" value="1"/>
</dbReference>
<evidence type="ECO:0000313" key="6">
    <source>
        <dbReference type="EMBL" id="TKX32273.1"/>
    </source>
</evidence>
<dbReference type="SUPFAM" id="SSF55068">
    <property type="entry name" value="Peptide methionine sulfoxide reductase"/>
    <property type="match status" value="1"/>
</dbReference>
<dbReference type="Pfam" id="PF01625">
    <property type="entry name" value="PMSR"/>
    <property type="match status" value="1"/>
</dbReference>
<dbReference type="Gene3D" id="3.30.1060.10">
    <property type="entry name" value="Peptide methionine sulphoxide reductase MsrA"/>
    <property type="match status" value="1"/>
</dbReference>
<protein>
    <recommendedName>
        <fullName evidence="4">Peptide methionine sulfoxide reductase MsrA</fullName>
        <shortName evidence="4">Protein-methionine-S-oxide reductase</shortName>
        <ecNumber evidence="4">1.8.4.11</ecNumber>
    </recommendedName>
    <alternativeName>
        <fullName evidence="4">Peptide-methionine (S)-S-oxide reductase</fullName>
        <shortName evidence="4">Peptide Met(O) reductase</shortName>
    </alternativeName>
</protein>
<keyword evidence="7" id="KW-1185">Reference proteome</keyword>
<organism evidence="6 7">
    <name type="scientific">Campylobacter aviculae</name>
    <dbReference type="NCBI Taxonomy" id="2510190"/>
    <lineage>
        <taxon>Bacteria</taxon>
        <taxon>Pseudomonadati</taxon>
        <taxon>Campylobacterota</taxon>
        <taxon>Epsilonproteobacteria</taxon>
        <taxon>Campylobacterales</taxon>
        <taxon>Campylobacteraceae</taxon>
        <taxon>Campylobacter</taxon>
    </lineage>
</organism>
<dbReference type="GO" id="GO:0033744">
    <property type="term" value="F:L-methionine:thioredoxin-disulfide S-oxidoreductase activity"/>
    <property type="evidence" value="ECO:0007669"/>
    <property type="project" value="RHEA"/>
</dbReference>
<comment type="catalytic activity">
    <reaction evidence="3 4">
        <text>[thioredoxin]-disulfide + L-methionine + H2O = L-methionine (S)-S-oxide + [thioredoxin]-dithiol</text>
        <dbReference type="Rhea" id="RHEA:19993"/>
        <dbReference type="Rhea" id="RHEA-COMP:10698"/>
        <dbReference type="Rhea" id="RHEA-COMP:10700"/>
        <dbReference type="ChEBI" id="CHEBI:15377"/>
        <dbReference type="ChEBI" id="CHEBI:29950"/>
        <dbReference type="ChEBI" id="CHEBI:50058"/>
        <dbReference type="ChEBI" id="CHEBI:57844"/>
        <dbReference type="ChEBI" id="CHEBI:58772"/>
        <dbReference type="EC" id="1.8.4.11"/>
    </reaction>
</comment>
<dbReference type="NCBIfam" id="TIGR00401">
    <property type="entry name" value="msrA"/>
    <property type="match status" value="1"/>
</dbReference>
<dbReference type="AlphaFoldDB" id="A0A4U7BK39"/>